<accession>A0A8J3H6M9</accession>
<dbReference type="RefSeq" id="WP_028092519.1">
    <property type="nucleotide sequence ID" value="NZ_BNAP01000003.1"/>
</dbReference>
<dbReference type="Proteomes" id="UP000611500">
    <property type="component" value="Unassembled WGS sequence"/>
</dbReference>
<name>A0A8J3H6M9_9RHOB</name>
<sequence length="171" mass="18272">MMSLIALLRAVNVGGTGRLPMAELREVCRSAGFSNVRTYVQSGNVVFETDNSPAVARAALEAGLLDHCGKPVSVILRDGAAMRSLLARNPFPEAAPDKVAVLFLESEAPPDLIDRARGRASEDIVPAGCDVFIHYPDGMGRSRLRLPVMAEGTVRNLRTVAKLAELSMGQS</sequence>
<evidence type="ECO:0000313" key="2">
    <source>
        <dbReference type="Proteomes" id="UP000611500"/>
    </source>
</evidence>
<protein>
    <recommendedName>
        <fullName evidence="3">DUF1697 domain-containing protein</fullName>
    </recommendedName>
</protein>
<dbReference type="PANTHER" id="PTHR36439:SF1">
    <property type="entry name" value="DUF1697 DOMAIN-CONTAINING PROTEIN"/>
    <property type="match status" value="1"/>
</dbReference>
<dbReference type="PIRSF" id="PIRSF008502">
    <property type="entry name" value="UCP008502"/>
    <property type="match status" value="1"/>
</dbReference>
<dbReference type="PANTHER" id="PTHR36439">
    <property type="entry name" value="BLL4334 PROTEIN"/>
    <property type="match status" value="1"/>
</dbReference>
<reference evidence="1" key="1">
    <citation type="journal article" date="2014" name="Int. J. Syst. Evol. Microbiol.">
        <title>Complete genome sequence of Corynebacterium casei LMG S-19264T (=DSM 44701T), isolated from a smear-ripened cheese.</title>
        <authorList>
            <consortium name="US DOE Joint Genome Institute (JGI-PGF)"/>
            <person name="Walter F."/>
            <person name="Albersmeier A."/>
            <person name="Kalinowski J."/>
            <person name="Ruckert C."/>
        </authorList>
    </citation>
    <scope>NUCLEOTIDE SEQUENCE</scope>
    <source>
        <strain evidence="1">CGMCC 1.7081</strain>
    </source>
</reference>
<dbReference type="Gene3D" id="3.30.70.1280">
    <property type="entry name" value="SP0830-like domains"/>
    <property type="match status" value="1"/>
</dbReference>
<dbReference type="InterPro" id="IPR012545">
    <property type="entry name" value="DUF1697"/>
</dbReference>
<evidence type="ECO:0000313" key="1">
    <source>
        <dbReference type="EMBL" id="GHG85258.1"/>
    </source>
</evidence>
<keyword evidence="2" id="KW-1185">Reference proteome</keyword>
<dbReference type="AlphaFoldDB" id="A0A8J3H6M9"/>
<dbReference type="EMBL" id="BNAP01000003">
    <property type="protein sequence ID" value="GHG85258.1"/>
    <property type="molecule type" value="Genomic_DNA"/>
</dbReference>
<dbReference type="Pfam" id="PF08002">
    <property type="entry name" value="DUF1697"/>
    <property type="match status" value="1"/>
</dbReference>
<comment type="caution">
    <text evidence="1">The sequence shown here is derived from an EMBL/GenBank/DDBJ whole genome shotgun (WGS) entry which is preliminary data.</text>
</comment>
<reference evidence="1" key="2">
    <citation type="submission" date="2020-09" db="EMBL/GenBank/DDBJ databases">
        <authorList>
            <person name="Sun Q."/>
            <person name="Zhou Y."/>
        </authorList>
    </citation>
    <scope>NUCLEOTIDE SEQUENCE</scope>
    <source>
        <strain evidence="1">CGMCC 1.7081</strain>
    </source>
</reference>
<organism evidence="1 2">
    <name type="scientific">Pseudodonghicola xiamenensis</name>
    <dbReference type="NCBI Taxonomy" id="337702"/>
    <lineage>
        <taxon>Bacteria</taxon>
        <taxon>Pseudomonadati</taxon>
        <taxon>Pseudomonadota</taxon>
        <taxon>Alphaproteobacteria</taxon>
        <taxon>Rhodobacterales</taxon>
        <taxon>Paracoccaceae</taxon>
        <taxon>Pseudodonghicola</taxon>
    </lineage>
</organism>
<evidence type="ECO:0008006" key="3">
    <source>
        <dbReference type="Google" id="ProtNLM"/>
    </source>
</evidence>
<proteinExistence type="predicted"/>
<gene>
    <name evidence="1" type="ORF">GCM10010961_12190</name>
</gene>
<dbReference type="SUPFAM" id="SSF160379">
    <property type="entry name" value="SP0830-like"/>
    <property type="match status" value="1"/>
</dbReference>